<feature type="region of interest" description="Disordered" evidence="1">
    <location>
        <begin position="1882"/>
        <end position="1952"/>
    </location>
</feature>
<feature type="region of interest" description="Disordered" evidence="1">
    <location>
        <begin position="1564"/>
        <end position="1583"/>
    </location>
</feature>
<feature type="transmembrane region" description="Helical" evidence="2">
    <location>
        <begin position="31"/>
        <end position="54"/>
    </location>
</feature>
<protein>
    <submittedName>
        <fullName evidence="3">Uncharacterized protein</fullName>
    </submittedName>
</protein>
<comment type="caution">
    <text evidence="3">The sequence shown here is derived from an EMBL/GenBank/DDBJ whole genome shotgun (WGS) entry which is preliminary data.</text>
</comment>
<feature type="region of interest" description="Disordered" evidence="1">
    <location>
        <begin position="394"/>
        <end position="429"/>
    </location>
</feature>
<name>A0A9Q1QH29_9CARY</name>
<proteinExistence type="predicted"/>
<feature type="region of interest" description="Disordered" evidence="1">
    <location>
        <begin position="1147"/>
        <end position="1168"/>
    </location>
</feature>
<feature type="region of interest" description="Disordered" evidence="1">
    <location>
        <begin position="826"/>
        <end position="850"/>
    </location>
</feature>
<keyword evidence="4" id="KW-1185">Reference proteome</keyword>
<dbReference type="EMBL" id="JAKOGI010000171">
    <property type="protein sequence ID" value="KAJ8441271.1"/>
    <property type="molecule type" value="Genomic_DNA"/>
</dbReference>
<feature type="compositionally biased region" description="Polar residues" evidence="1">
    <location>
        <begin position="1941"/>
        <end position="1952"/>
    </location>
</feature>
<feature type="region of interest" description="Disordered" evidence="1">
    <location>
        <begin position="705"/>
        <end position="742"/>
    </location>
</feature>
<evidence type="ECO:0000313" key="3">
    <source>
        <dbReference type="EMBL" id="KAJ8441271.1"/>
    </source>
</evidence>
<organism evidence="3 4">
    <name type="scientific">Carnegiea gigantea</name>
    <dbReference type="NCBI Taxonomy" id="171969"/>
    <lineage>
        <taxon>Eukaryota</taxon>
        <taxon>Viridiplantae</taxon>
        <taxon>Streptophyta</taxon>
        <taxon>Embryophyta</taxon>
        <taxon>Tracheophyta</taxon>
        <taxon>Spermatophyta</taxon>
        <taxon>Magnoliopsida</taxon>
        <taxon>eudicotyledons</taxon>
        <taxon>Gunneridae</taxon>
        <taxon>Pentapetalae</taxon>
        <taxon>Caryophyllales</taxon>
        <taxon>Cactineae</taxon>
        <taxon>Cactaceae</taxon>
        <taxon>Cactoideae</taxon>
        <taxon>Echinocereeae</taxon>
        <taxon>Carnegiea</taxon>
    </lineage>
</organism>
<feature type="region of interest" description="Disordered" evidence="1">
    <location>
        <begin position="1820"/>
        <end position="1852"/>
    </location>
</feature>
<dbReference type="PANTHER" id="PTHR33870">
    <property type="entry name" value="CARDIOMYOPATHY-ASSOCIATED PROTEIN"/>
    <property type="match status" value="1"/>
</dbReference>
<feature type="region of interest" description="Disordered" evidence="1">
    <location>
        <begin position="1473"/>
        <end position="1505"/>
    </location>
</feature>
<feature type="compositionally biased region" description="Basic and acidic residues" evidence="1">
    <location>
        <begin position="829"/>
        <end position="838"/>
    </location>
</feature>
<gene>
    <name evidence="3" type="ORF">Cgig2_013686</name>
</gene>
<dbReference type="Proteomes" id="UP001153076">
    <property type="component" value="Unassembled WGS sequence"/>
</dbReference>
<feature type="compositionally biased region" description="Acidic residues" evidence="1">
    <location>
        <begin position="401"/>
        <end position="416"/>
    </location>
</feature>
<reference evidence="3" key="1">
    <citation type="submission" date="2022-04" db="EMBL/GenBank/DDBJ databases">
        <title>Carnegiea gigantea Genome sequencing and assembly v2.</title>
        <authorList>
            <person name="Copetti D."/>
            <person name="Sanderson M.J."/>
            <person name="Burquez A."/>
            <person name="Wojciechowski M.F."/>
        </authorList>
    </citation>
    <scope>NUCLEOTIDE SEQUENCE</scope>
    <source>
        <strain evidence="3">SGP5-SGP5p</strain>
        <tissue evidence="3">Aerial part</tissue>
    </source>
</reference>
<evidence type="ECO:0000313" key="4">
    <source>
        <dbReference type="Proteomes" id="UP001153076"/>
    </source>
</evidence>
<keyword evidence="2" id="KW-0472">Membrane</keyword>
<feature type="region of interest" description="Disordered" evidence="1">
    <location>
        <begin position="223"/>
        <end position="246"/>
    </location>
</feature>
<accession>A0A9Q1QH29</accession>
<feature type="region of interest" description="Disordered" evidence="1">
    <location>
        <begin position="879"/>
        <end position="907"/>
    </location>
</feature>
<keyword evidence="2" id="KW-1133">Transmembrane helix</keyword>
<evidence type="ECO:0000256" key="1">
    <source>
        <dbReference type="SAM" id="MobiDB-lite"/>
    </source>
</evidence>
<feature type="region of interest" description="Disordered" evidence="1">
    <location>
        <begin position="466"/>
        <end position="515"/>
    </location>
</feature>
<feature type="compositionally biased region" description="Basic and acidic residues" evidence="1">
    <location>
        <begin position="1478"/>
        <end position="1499"/>
    </location>
</feature>
<dbReference type="PANTHER" id="PTHR33870:SF4">
    <property type="entry name" value="CARDIOMYOPATHY-ASSOCIATED PROTEIN"/>
    <property type="match status" value="1"/>
</dbReference>
<evidence type="ECO:0000256" key="2">
    <source>
        <dbReference type="SAM" id="Phobius"/>
    </source>
</evidence>
<dbReference type="OrthoDB" id="1908091at2759"/>
<feature type="compositionally biased region" description="Basic and acidic residues" evidence="1">
    <location>
        <begin position="223"/>
        <end position="239"/>
    </location>
</feature>
<keyword evidence="2" id="KW-0812">Transmembrane</keyword>
<sequence length="1952" mass="214883">MGRDGLQIGVQVRTCVIIMIRICYRSICSHPFLVGILLFMLFLCRSSPFLFSLLASSSPVLVCTAVLLGTLLSFGEPKFPLVEEDEKTSAEVEELKTGSVNNTICIEKDESIDRDTGYAELRREIVEETIDERPLLVSTDRVERFETDPVARSLMPIEQNCWEIQIGKQPIDEVNSGFRNLETEQKASLDDQKIQLEVDAGLSHDEILENGLSGKSQAENFEDYKSAEESVDTQVRDQLDSSTASWERPDSILEDILSPVQKVDASSDHDEFLQNSAFVMVQAQNFEDYKSAEGSIDAQIRDQLDTLRLWEQSDDVLEDSLSPVRKVQAAVFAQLRNQLESSLGSWNCFDVVVENRSSAAQKVQAENSEDYKSAEGSVDAQRMDQLGSSFEAWKHFGSDHDDNDGDDDVDGYDEESNSGSDGAESYSPDASMADIIPMLDELHPLLEDENPQTGNLSRQISAITMVGPGKSCDSSIHSDDESDHEEEVGDIKSDAEGEHDEEETQGSKDNSEKSAIMWTEDDQKNLMDLGSSELERNQRLESLIARRRARRMMAERNLMDLDGMDLQFQVAPISTTRCNPFDLPHDLYDDLGLPPVPGSAPSVLLPRRNPFDLPYDSSEEKPDLMADSFQQEFMELYQGEASNQREAVFRRNETFNLGSSIFSFGRHEGRDTSRISRFRPYFVPERTDSDVMSYSSSLQRQTSELSEFKASSAAETESTLVDGDEEETGEHESAQEMEPSSEIDRASVLVKLGSQSSDDLHSLSDKEKDFVLHVPEIELGGVGNCRAAVSGTFETHLLAEIGFGDRENDREAESWMLDREISVDVVQEPIKEEHDTDSRSSSSPKEYNDVKVEDVNEALVNGEHSQVDNVDMLVRHSLETSGSDVRSDHSPEASNFSPGTEVGGDHPKEPVYDSSPQAVKMNNFSPTISLDMHIERSEIRLYQMPSVRRDFVVPEEPKVYEEDAEQCIWDGKQDVDDLDITMKENEEVGHGISDQSQFSEGPINVEALVASEHELRLSADSSDTGLVKLSDDKVSEDERMQVLNQEDDFGVYMEGKLDTIEDEDDKASAICDGSSEDLTLTPEKRDTFILRYSGSPVQSEICYLTVEITEEARMDKEAEQQCLTSSANLMNDDNDMIEKLASALDESHPFPHESSIEDPSDSPGEKKSSIAHGEVEEVGQENNVDRHLNIVGVEEYKENIFPDLLQSDQPSSGPEEFENESVAELAEKEHVNNNISQELGVSGGDEKIVYDLSGNMKEMNEELLSELDAVGDFSVKDIALIMDMSLTYSNARFDSTMYEQVQGERHSDTGTSFVHGICLEANATLQQDVVPLTEGRELNAAACEELNLDSLAEDASTRLLVLEALSVVDIDAAFKRMSKGDVQKPVTAESIAPDLMRELPEASCPETELVLEDIEPGTNATQVMSPQVSAPVDHSEPVDTIASDLSSVEGHTLDYSNVDSRISFLDAEISEKDDEDFEKTVESETDSVRTGEASRRAPEAETGVGSVEPAPLEINRDVKEMPELWVVEARIASVIASTVQIETFSSIESKSSQTDSIIKEIQDLSPAETSVAPSADSEDPIERVSSVGSSSLLIERVGSVESPVVEATSVTSFDNEDEVGRVGLVESPAVEASSVTLVDNEGKIERVRSVRFPVVEASSITSIDNEGEREAVDFVELPAFELRANIIPSKDSEERIGLGFVESRSSIIEEDIKETKEPPADEEVIACAFASEAQLDKVGYVEAQSSSLDGDIKEMQELPVVGEILPSAEAEDQTQRFGLMESESVHIGREGKEVQELHDDKTSRPSAEVGREDFVEVESLPIDGHSEAIQESPIVEPNMSSSGPFEHETETAGAVESELLQIEADIKSMRESPVVEAHIAFAIESEDQTEGPSPMDIVGSLAPQDHELTSLQQSDGPLSGADDSATLTGGVTSGEFGGTERPSSQSSGGCTP</sequence>